<dbReference type="EMBL" id="JAAVLN010000002">
    <property type="protein sequence ID" value="NKC04424.1"/>
    <property type="molecule type" value="Genomic_DNA"/>
</dbReference>
<gene>
    <name evidence="1" type="ORF">HED55_17920</name>
</gene>
<proteinExistence type="predicted"/>
<dbReference type="Proteomes" id="UP000704467">
    <property type="component" value="Unassembled WGS sequence"/>
</dbReference>
<sequence>MSQHVAAMSHPAEHRRFIVDGPLVCVEGLTRGQMQNGKTWNTGRFCTVYEFDGDLIKRIDVYTDPDMTDETRANYPRLR</sequence>
<dbReference type="InterPro" id="IPR032710">
    <property type="entry name" value="NTF2-like_dom_sf"/>
</dbReference>
<evidence type="ECO:0000313" key="2">
    <source>
        <dbReference type="Proteomes" id="UP000704467"/>
    </source>
</evidence>
<reference evidence="1 2" key="1">
    <citation type="submission" date="2020-03" db="EMBL/GenBank/DDBJ databases">
        <title>Whole genome sequencing of clinical and environmental type strains of Ochrobactrum.</title>
        <authorList>
            <person name="Dharne M."/>
        </authorList>
    </citation>
    <scope>NUCLEOTIDE SEQUENCE [LARGE SCALE GENOMIC DNA]</scope>
    <source>
        <strain evidence="1 2">CIP 109452</strain>
    </source>
</reference>
<dbReference type="SUPFAM" id="SSF54427">
    <property type="entry name" value="NTF2-like"/>
    <property type="match status" value="1"/>
</dbReference>
<evidence type="ECO:0008006" key="3">
    <source>
        <dbReference type="Google" id="ProtNLM"/>
    </source>
</evidence>
<accession>A0ABX1DN85</accession>
<dbReference type="Gene3D" id="3.10.450.50">
    <property type="match status" value="1"/>
</dbReference>
<organism evidence="1 2">
    <name type="scientific">Brucella haematophila</name>
    <dbReference type="NCBI Taxonomy" id="419474"/>
    <lineage>
        <taxon>Bacteria</taxon>
        <taxon>Pseudomonadati</taxon>
        <taxon>Pseudomonadota</taxon>
        <taxon>Alphaproteobacteria</taxon>
        <taxon>Hyphomicrobiales</taxon>
        <taxon>Brucellaceae</taxon>
        <taxon>Brucella/Ochrobactrum group</taxon>
        <taxon>Brucella</taxon>
    </lineage>
</organism>
<keyword evidence="2" id="KW-1185">Reference proteome</keyword>
<protein>
    <recommendedName>
        <fullName evidence="3">SnoaL-like domain-containing protein</fullName>
    </recommendedName>
</protein>
<evidence type="ECO:0000313" key="1">
    <source>
        <dbReference type="EMBL" id="NKC04424.1"/>
    </source>
</evidence>
<comment type="caution">
    <text evidence="1">The sequence shown here is derived from an EMBL/GenBank/DDBJ whole genome shotgun (WGS) entry which is preliminary data.</text>
</comment>
<name>A0ABX1DN85_9HYPH</name>